<comment type="caution">
    <text evidence="3">The sequence shown here is derived from an EMBL/GenBank/DDBJ whole genome shotgun (WGS) entry which is preliminary data.</text>
</comment>
<dbReference type="InterPro" id="IPR024596">
    <property type="entry name" value="RNApol_su_b/EpuA"/>
</dbReference>
<organism evidence="3 4">
    <name type="scientific">Paenibacillus athensensis</name>
    <dbReference type="NCBI Taxonomy" id="1967502"/>
    <lineage>
        <taxon>Bacteria</taxon>
        <taxon>Bacillati</taxon>
        <taxon>Bacillota</taxon>
        <taxon>Bacilli</taxon>
        <taxon>Bacillales</taxon>
        <taxon>Paenibacillaceae</taxon>
        <taxon>Paenibacillus</taxon>
    </lineage>
</organism>
<keyword evidence="2" id="KW-0472">Membrane</keyword>
<evidence type="ECO:0008006" key="5">
    <source>
        <dbReference type="Google" id="ProtNLM"/>
    </source>
</evidence>
<evidence type="ECO:0000256" key="2">
    <source>
        <dbReference type="SAM" id="Phobius"/>
    </source>
</evidence>
<name>A0A4Y8Q4L7_9BACL</name>
<protein>
    <recommendedName>
        <fullName evidence="5">DNA-directed RNA polymerase subunit beta</fullName>
    </recommendedName>
</protein>
<feature type="compositionally biased region" description="Low complexity" evidence="1">
    <location>
        <begin position="1"/>
        <end position="11"/>
    </location>
</feature>
<dbReference type="Proteomes" id="UP000298246">
    <property type="component" value="Unassembled WGS sequence"/>
</dbReference>
<accession>A0A4Y8Q4L7</accession>
<feature type="compositionally biased region" description="Basic residues" evidence="1">
    <location>
        <begin position="12"/>
        <end position="22"/>
    </location>
</feature>
<sequence length="80" mass="9381">MSETPARSQQPKAKKPPKRQKPRWARIVIAIIRWIRVPVLSVLAVFIGLWIGYSKLGHQPSSEIFRWSTWKHLYDLVFAN</sequence>
<feature type="transmembrane region" description="Helical" evidence="2">
    <location>
        <begin position="24"/>
        <end position="53"/>
    </location>
</feature>
<reference evidence="3 4" key="1">
    <citation type="submission" date="2017-03" db="EMBL/GenBank/DDBJ databases">
        <title>Isolation of Levoglucosan Utilizing Bacteria.</title>
        <authorList>
            <person name="Arya A.S."/>
        </authorList>
    </citation>
    <scope>NUCLEOTIDE SEQUENCE [LARGE SCALE GENOMIC DNA]</scope>
    <source>
        <strain evidence="3 4">MEC069</strain>
    </source>
</reference>
<keyword evidence="4" id="KW-1185">Reference proteome</keyword>
<dbReference type="Pfam" id="PF11772">
    <property type="entry name" value="EpuA"/>
    <property type="match status" value="1"/>
</dbReference>
<proteinExistence type="predicted"/>
<feature type="region of interest" description="Disordered" evidence="1">
    <location>
        <begin position="1"/>
        <end position="22"/>
    </location>
</feature>
<dbReference type="RefSeq" id="WP_134751674.1">
    <property type="nucleotide sequence ID" value="NZ_MYFO02000011.1"/>
</dbReference>
<keyword evidence="2" id="KW-0812">Transmembrane</keyword>
<evidence type="ECO:0000256" key="1">
    <source>
        <dbReference type="SAM" id="MobiDB-lite"/>
    </source>
</evidence>
<dbReference type="EMBL" id="MYFO01000008">
    <property type="protein sequence ID" value="TFE88911.1"/>
    <property type="molecule type" value="Genomic_DNA"/>
</dbReference>
<evidence type="ECO:0000313" key="3">
    <source>
        <dbReference type="EMBL" id="TFE88911.1"/>
    </source>
</evidence>
<dbReference type="AlphaFoldDB" id="A0A4Y8Q4L7"/>
<keyword evidence="2" id="KW-1133">Transmembrane helix</keyword>
<evidence type="ECO:0000313" key="4">
    <source>
        <dbReference type="Proteomes" id="UP000298246"/>
    </source>
</evidence>
<dbReference type="OrthoDB" id="2990424at2"/>
<gene>
    <name evidence="3" type="ORF">B5M42_08345</name>
</gene>